<feature type="region of interest" description="Disordered" evidence="1">
    <location>
        <begin position="484"/>
        <end position="564"/>
    </location>
</feature>
<feature type="compositionally biased region" description="Polar residues" evidence="1">
    <location>
        <begin position="119"/>
        <end position="130"/>
    </location>
</feature>
<dbReference type="PANTHER" id="PTHR36489">
    <property type="entry name" value="PROTEIN-COUPLED RECEPTOR GPR1, PUTATIVE-RELATED"/>
    <property type="match status" value="1"/>
</dbReference>
<feature type="compositionally biased region" description="Low complexity" evidence="1">
    <location>
        <begin position="767"/>
        <end position="777"/>
    </location>
</feature>
<feature type="region of interest" description="Disordered" evidence="1">
    <location>
        <begin position="905"/>
        <end position="1275"/>
    </location>
</feature>
<feature type="compositionally biased region" description="Polar residues" evidence="1">
    <location>
        <begin position="502"/>
        <end position="519"/>
    </location>
</feature>
<feature type="compositionally biased region" description="Pro residues" evidence="1">
    <location>
        <begin position="744"/>
        <end position="766"/>
    </location>
</feature>
<accession>A0A9N8E8X3</accession>
<feature type="compositionally biased region" description="Low complexity" evidence="1">
    <location>
        <begin position="925"/>
        <end position="977"/>
    </location>
</feature>
<keyword evidence="2" id="KW-0472">Membrane</keyword>
<feature type="compositionally biased region" description="Basic and acidic residues" evidence="1">
    <location>
        <begin position="49"/>
        <end position="58"/>
    </location>
</feature>
<feature type="compositionally biased region" description="Acidic residues" evidence="1">
    <location>
        <begin position="100"/>
        <end position="110"/>
    </location>
</feature>
<evidence type="ECO:0000256" key="2">
    <source>
        <dbReference type="SAM" id="Phobius"/>
    </source>
</evidence>
<evidence type="ECO:0000313" key="3">
    <source>
        <dbReference type="EMBL" id="CAB9513964.1"/>
    </source>
</evidence>
<evidence type="ECO:0000256" key="1">
    <source>
        <dbReference type="SAM" id="MobiDB-lite"/>
    </source>
</evidence>
<dbReference type="PANTHER" id="PTHR36489:SF2">
    <property type="entry name" value="APPLE DOMAIN-CONTAINING PROTEIN"/>
    <property type="match status" value="1"/>
</dbReference>
<keyword evidence="2" id="KW-0812">Transmembrane</keyword>
<feature type="compositionally biased region" description="Polar residues" evidence="1">
    <location>
        <begin position="905"/>
        <end position="924"/>
    </location>
</feature>
<feature type="region of interest" description="Disordered" evidence="1">
    <location>
        <begin position="100"/>
        <end position="130"/>
    </location>
</feature>
<dbReference type="Proteomes" id="UP001153069">
    <property type="component" value="Unassembled WGS sequence"/>
</dbReference>
<gene>
    <name evidence="3" type="ORF">SEMRO_624_G177270.1</name>
</gene>
<feature type="transmembrane region" description="Helical" evidence="2">
    <location>
        <begin position="137"/>
        <end position="160"/>
    </location>
</feature>
<protein>
    <submittedName>
        <fullName evidence="3">Laminin G sub domain 2</fullName>
    </submittedName>
</protein>
<evidence type="ECO:0000313" key="4">
    <source>
        <dbReference type="Proteomes" id="UP001153069"/>
    </source>
</evidence>
<proteinExistence type="predicted"/>
<feature type="compositionally biased region" description="Low complexity" evidence="1">
    <location>
        <begin position="603"/>
        <end position="638"/>
    </location>
</feature>
<feature type="region of interest" description="Disordered" evidence="1">
    <location>
        <begin position="598"/>
        <end position="777"/>
    </location>
</feature>
<name>A0A9N8E8X3_9STRA</name>
<comment type="caution">
    <text evidence="3">The sequence shown here is derived from an EMBL/GenBank/DDBJ whole genome shotgun (WGS) entry which is preliminary data.</text>
</comment>
<feature type="compositionally biased region" description="Pro residues" evidence="1">
    <location>
        <begin position="1104"/>
        <end position="1117"/>
    </location>
</feature>
<feature type="compositionally biased region" description="Low complexity" evidence="1">
    <location>
        <begin position="1118"/>
        <end position="1137"/>
    </location>
</feature>
<feature type="region of interest" description="Disordered" evidence="1">
    <location>
        <begin position="1"/>
        <end position="82"/>
    </location>
</feature>
<feature type="compositionally biased region" description="Pro residues" evidence="1">
    <location>
        <begin position="1171"/>
        <end position="1274"/>
    </location>
</feature>
<dbReference type="EMBL" id="CAICTM010000623">
    <property type="protein sequence ID" value="CAB9513964.1"/>
    <property type="molecule type" value="Genomic_DNA"/>
</dbReference>
<keyword evidence="4" id="KW-1185">Reference proteome</keyword>
<feature type="compositionally biased region" description="Low complexity" evidence="1">
    <location>
        <begin position="1147"/>
        <end position="1170"/>
    </location>
</feature>
<organism evidence="3 4">
    <name type="scientific">Seminavis robusta</name>
    <dbReference type="NCBI Taxonomy" id="568900"/>
    <lineage>
        <taxon>Eukaryota</taxon>
        <taxon>Sar</taxon>
        <taxon>Stramenopiles</taxon>
        <taxon>Ochrophyta</taxon>
        <taxon>Bacillariophyta</taxon>
        <taxon>Bacillariophyceae</taxon>
        <taxon>Bacillariophycidae</taxon>
        <taxon>Naviculales</taxon>
        <taxon>Naviculaceae</taxon>
        <taxon>Seminavis</taxon>
    </lineage>
</organism>
<feature type="compositionally biased region" description="Low complexity" evidence="1">
    <location>
        <begin position="1078"/>
        <end position="1103"/>
    </location>
</feature>
<keyword evidence="2" id="KW-1133">Transmembrane helix</keyword>
<feature type="compositionally biased region" description="Low complexity" evidence="1">
    <location>
        <begin position="986"/>
        <end position="1070"/>
    </location>
</feature>
<reference evidence="3" key="1">
    <citation type="submission" date="2020-06" db="EMBL/GenBank/DDBJ databases">
        <authorList>
            <consortium name="Plant Systems Biology data submission"/>
        </authorList>
    </citation>
    <scope>NUCLEOTIDE SEQUENCE</scope>
    <source>
        <strain evidence="3">D6</strain>
    </source>
</reference>
<feature type="compositionally biased region" description="Pro residues" evidence="1">
    <location>
        <begin position="704"/>
        <end position="734"/>
    </location>
</feature>
<feature type="compositionally biased region" description="Polar residues" evidence="1">
    <location>
        <begin position="1"/>
        <end position="43"/>
    </location>
</feature>
<feature type="compositionally biased region" description="Polar residues" evidence="1">
    <location>
        <begin position="644"/>
        <end position="700"/>
    </location>
</feature>
<sequence>MADSIGNTALGNGTTISTNNDDFPVIATTSSSAEDQLMGSSRRSSAKTDALERGEKPLQDNSTSRFEDKSDQAGPYQLVGRGGGALVSRTEHTVLNDLADSDASELPESTDNEHATLGNPDNAQDTDGSKSTTQRGVLAVALIACLLAIVIAVSVTVAVVNQQSQTEVQATQSQDPPATSYNASNTTLPFPVDPDIYTELPTCSQSSEHQGFVELSFANLPITESTNLTELQLELEDLFQELYNNLTGMCLDPAKRVMVSANLTEWYTETFTTDDTDATSNTVTKTTWNPIVRCDGCTPEEPVFRAPAFQAPEEQRRQLDDSIDASSCPTTFDSIQIEFDEFLALFAATLQCRLQQQDNDAVGILIGLTRPIDANGSPLRNETVQQVWPQQIDSYKELLDQAANGTMLAVFAHEELNNLCDCLSLDTDPSAYNNNNGTVDTCMYLLQGTNATEQELQYCLSEEFLLLTPQCQDIIPPLLATFDESNADTDRTDNEEEDEPTSGPSAIQSAQPGSLQPTTKGDDDNSPAPSVVPSWRPTNRESAEPSLGEPTSLGGGPTADATTTLAPTSSVTLFVTTDAFDGLSDAVMEDVLARDDGIWSNQPTASPVPAVSTSSPSATPSAETTLEHTTTTNVEPTPDIGPTDQPTSNSNPRQETTTLAPTALFSTTAEPSPTPTQAISPTEVTTKSADQQPSVWPSMQPSFSPTPDPTSPPTPPPTPNPTRDPTSQPTPDPTSRPTSDPTSRPTPDPTRPPTPDPTSPPTPGPTTSPTTSQPSPTGAAVISIVNLILVDATTRQDIHTISTGDVIRVPVGSSLTVRAQPSSRTEVESVDFYLDGEFFNNGPWPSYAMNGHSISAGIAYLPVSELSVPMMNINITAYPNTTTRRRSLLELVPMQVSFSLVENVPTATPSGVPSSVPSMDPSNAPSLTPSARPSSTPSTNPSFTPSSWFPSISPSKSDSPSLGPLPVPSRTSSIAPSTAPPPPTAVPSKTASIAPSTAPSTTPSTSVPSQTGAPTNPTSGSTTPTPSVKPTNAPTANPSDPATSSTTAPSTGAVTTQPTAAPTASQTAAPSPSPSSLPAPTSSSPTKAPTDGAAPTNPETGSPTSPPTFPPTFPPTSSPSTTPTTSTPSGTPTATPSNVPSSIPSNTPSSVLSMLPSSSPSSLPSSSPSSLPTPSPTNPPTGQPTPSPTNQPTPSPTNQPTPFPTNQPTPSPTNQPTPSPTNQPTPVPTNPPTELPTDPPTPVPTNPPTEPPTNPPTPVPTNPPTQPPTPPPVPTTIATVTTLSGGTVVSNKGLFQIGSTPIDTWFDTSGPSVVTTPGLENINSGRITFAGVQNTNGIYVVVVYDSPVGSGGNAGQATVSVDGGAPTLYSWAECCAEGFRVGPFFAPHSVCFDHSGLVGVIQAWFVDGTNTPTYVVNDASTTTICVNLA</sequence>